<dbReference type="InterPro" id="IPR020818">
    <property type="entry name" value="Chaperonin_GroES"/>
</dbReference>
<dbReference type="GO" id="GO:0044183">
    <property type="term" value="F:protein folding chaperone"/>
    <property type="evidence" value="ECO:0007669"/>
    <property type="project" value="InterPro"/>
</dbReference>
<keyword evidence="1" id="KW-0143">Chaperone</keyword>
<protein>
    <recommendedName>
        <fullName evidence="3">Co-chaperonin GroES</fullName>
    </recommendedName>
</protein>
<dbReference type="PRINTS" id="PR00297">
    <property type="entry name" value="CHAPERONIN10"/>
</dbReference>
<dbReference type="Pfam" id="PF00166">
    <property type="entry name" value="Cpn10"/>
    <property type="match status" value="1"/>
</dbReference>
<dbReference type="InterPro" id="IPR037124">
    <property type="entry name" value="Chaperonin_GroES_sf"/>
</dbReference>
<name>A0A7S9STM9_9VIRU</name>
<dbReference type="GO" id="GO:0005524">
    <property type="term" value="F:ATP binding"/>
    <property type="evidence" value="ECO:0007669"/>
    <property type="project" value="InterPro"/>
</dbReference>
<evidence type="ECO:0000256" key="1">
    <source>
        <dbReference type="ARBA" id="ARBA00023186"/>
    </source>
</evidence>
<gene>
    <name evidence="2" type="ORF">NIOZUU157_00221</name>
</gene>
<dbReference type="Gene3D" id="2.30.33.40">
    <property type="entry name" value="GroES chaperonin"/>
    <property type="match status" value="1"/>
</dbReference>
<accession>A0A7S9STM9</accession>
<organism evidence="2">
    <name type="scientific">Virus NIOZ-UU157</name>
    <dbReference type="NCBI Taxonomy" id="2763269"/>
    <lineage>
        <taxon>Viruses</taxon>
    </lineage>
</organism>
<dbReference type="EMBL" id="MW030556">
    <property type="protein sequence ID" value="QPI16331.1"/>
    <property type="molecule type" value="Genomic_DNA"/>
</dbReference>
<dbReference type="CDD" id="cd00320">
    <property type="entry name" value="cpn10"/>
    <property type="match status" value="1"/>
</dbReference>
<dbReference type="SMART" id="SM00883">
    <property type="entry name" value="Cpn10"/>
    <property type="match status" value="1"/>
</dbReference>
<dbReference type="InterPro" id="IPR011032">
    <property type="entry name" value="GroES-like_sf"/>
</dbReference>
<evidence type="ECO:0008006" key="3">
    <source>
        <dbReference type="Google" id="ProtNLM"/>
    </source>
</evidence>
<dbReference type="SUPFAM" id="SSF50129">
    <property type="entry name" value="GroES-like"/>
    <property type="match status" value="1"/>
</dbReference>
<sequence length="91" mass="10282">MKKIRPVGDRLLVKQHKAKETYGDSGIYVAESNQIKEDRGDVVGVGDDVSGIFEGEVVLFNQFVQPVKVSHMDEDHILLRQEDVWAIVDDE</sequence>
<proteinExistence type="predicted"/>
<evidence type="ECO:0000313" key="2">
    <source>
        <dbReference type="EMBL" id="QPI16331.1"/>
    </source>
</evidence>
<reference evidence="2" key="1">
    <citation type="submission" date="2020-08" db="EMBL/GenBank/DDBJ databases">
        <title>Bridging the membrane lipid divide: bacteria of the FCB group superphylum have the potential to synthesize archaeal ether lipids.</title>
        <authorList>
            <person name="Villanueva L."/>
            <person name="von Meijenfeldt F.A.B."/>
            <person name="Westbye A.B."/>
            <person name="Yadav S."/>
            <person name="Hopmans E.C."/>
            <person name="Dutilh B.E."/>
            <person name="Sinninghe Damste J.S."/>
        </authorList>
    </citation>
    <scope>NUCLEOTIDE SEQUENCE</scope>
    <source>
        <strain evidence="2">NIOZ-UU157</strain>
    </source>
</reference>